<dbReference type="AlphaFoldDB" id="A0A6M8NQH5"/>
<evidence type="ECO:0000313" key="1">
    <source>
        <dbReference type="EMBL" id="RXI40238.1"/>
    </source>
</evidence>
<organism evidence="1 2">
    <name type="scientific">Arcobacter cloacae</name>
    <dbReference type="NCBI Taxonomy" id="1054034"/>
    <lineage>
        <taxon>Bacteria</taxon>
        <taxon>Pseudomonadati</taxon>
        <taxon>Campylobacterota</taxon>
        <taxon>Epsilonproteobacteria</taxon>
        <taxon>Campylobacterales</taxon>
        <taxon>Arcobacteraceae</taxon>
        <taxon>Arcobacter</taxon>
    </lineage>
</organism>
<accession>A0A6M8NQH5</accession>
<sequence length="317" mass="38048">MNYKLFLEKLNINLDYTYLLNNEMLSKIDKNNETFLNSLLLAPNVTDESRKNLLDKFVNNKLNKEDIDNLLMKIEDIFSNFNNSINDLKVKTREYVKYITKYLKKENIEKLFKENIKNIDFIFYIIYTKYSESEYTEVIEFINILNKLNIIQEDNIYYNDILLYKLISLKSEKERFSYLKDKTRMLELCKIAKDLFGFDSTRIYTLIECKMVSKDKKGFKEIFNKNFEAIKKWNVIELLDIFELVIYSKEEDTFNSINELLLSKDIKMLKGKEIDIYNFLLAVRIGDESEINAYKNKLTTNKVYSFAHYDFFKDLVF</sequence>
<dbReference type="EMBL" id="NXII01000011">
    <property type="protein sequence ID" value="RXI40238.1"/>
    <property type="molecule type" value="Genomic_DNA"/>
</dbReference>
<comment type="caution">
    <text evidence="1">The sequence shown here is derived from an EMBL/GenBank/DDBJ whole genome shotgun (WGS) entry which is preliminary data.</text>
</comment>
<reference evidence="1 2" key="1">
    <citation type="submission" date="2017-09" db="EMBL/GenBank/DDBJ databases">
        <title>Genomics of the genus Arcobacter.</title>
        <authorList>
            <person name="Perez-Cataluna A."/>
            <person name="Figueras M.J."/>
            <person name="Salas-Masso N."/>
        </authorList>
    </citation>
    <scope>NUCLEOTIDE SEQUENCE [LARGE SCALE GENOMIC DNA]</scope>
    <source>
        <strain evidence="1 2">CECT 7834</strain>
    </source>
</reference>
<keyword evidence="2" id="KW-1185">Reference proteome</keyword>
<proteinExistence type="predicted"/>
<evidence type="ECO:0000313" key="2">
    <source>
        <dbReference type="Proteomes" id="UP000290378"/>
    </source>
</evidence>
<dbReference type="RefSeq" id="WP_129013868.1">
    <property type="nucleotide sequence ID" value="NZ_CBCSEI010000006.1"/>
</dbReference>
<protein>
    <submittedName>
        <fullName evidence="1">Uncharacterized protein</fullName>
    </submittedName>
</protein>
<name>A0A6M8NQH5_9BACT</name>
<gene>
    <name evidence="1" type="ORF">CP963_09150</name>
</gene>
<dbReference type="Proteomes" id="UP000290378">
    <property type="component" value="Unassembled WGS sequence"/>
</dbReference>